<reference evidence="2" key="1">
    <citation type="submission" date="2016-11" db="UniProtKB">
        <authorList>
            <consortium name="WormBaseParasite"/>
        </authorList>
    </citation>
    <scope>IDENTIFICATION</scope>
</reference>
<evidence type="ECO:0000313" key="2">
    <source>
        <dbReference type="WBParaSite" id="Csp11.Scaffold492.g2137.t1"/>
    </source>
</evidence>
<protein>
    <submittedName>
        <fullName evidence="2">F-box domain-containing protein</fullName>
    </submittedName>
</protein>
<dbReference type="PANTHER" id="PTHR31379:SF1">
    <property type="entry name" value="F-BOX C PROTEIN-RELATED"/>
    <property type="match status" value="1"/>
</dbReference>
<sequence length="414" mass="48845">MFRILLSSRCPSIRTADRAVQLKIGRLVIGDHFIKVNETKYEYGIYQVDCKDKIPYRVSGKCDLNGRWTCDVDEFGIRDYITKGGLPGNNGRDERNLFGSNDLENIPTDSGRLQKLRRILITEKQRYVQLLCFKPEYDPVSRKVKRECFETFKSICRNTARVYKDEELELLISEEIVKEAVKNTDERIKQMEFELLPFENRSSDIRPKFEIRLVITQRDSSREERVKYTGDLHKAGENLMEFIFSKRRNFVIVKTLKSEQRCSNRMPCGMKMRIRNLEIMDNAPMNLELMKPIIDESGFPGKLTICYKQNEEKDYEFIGKFKSLVYSDDSSMSLPLVQRFQNKKVHFLMNSFFFLESDKFFVLIRNWCVNIPMKKSKELRISYQPNHSGYLIVMTVVRGGLLFKTRLNFDPRKF</sequence>
<name>A0A1I7T3S5_9PELO</name>
<dbReference type="WBParaSite" id="Csp11.Scaffold492.g2137.t1">
    <property type="protein sequence ID" value="Csp11.Scaffold492.g2137.t1"/>
    <property type="gene ID" value="Csp11.Scaffold492.g2137"/>
</dbReference>
<keyword evidence="1" id="KW-1185">Reference proteome</keyword>
<dbReference type="InterPro" id="IPR021942">
    <property type="entry name" value="DUF3557"/>
</dbReference>
<proteinExistence type="predicted"/>
<organism evidence="1 2">
    <name type="scientific">Caenorhabditis tropicalis</name>
    <dbReference type="NCBI Taxonomy" id="1561998"/>
    <lineage>
        <taxon>Eukaryota</taxon>
        <taxon>Metazoa</taxon>
        <taxon>Ecdysozoa</taxon>
        <taxon>Nematoda</taxon>
        <taxon>Chromadorea</taxon>
        <taxon>Rhabditida</taxon>
        <taxon>Rhabditina</taxon>
        <taxon>Rhabditomorpha</taxon>
        <taxon>Rhabditoidea</taxon>
        <taxon>Rhabditidae</taxon>
        <taxon>Peloderinae</taxon>
        <taxon>Caenorhabditis</taxon>
    </lineage>
</organism>
<dbReference type="PANTHER" id="PTHR31379">
    <property type="entry name" value="F-BOX C PROTEIN-RELATED-RELATED"/>
    <property type="match status" value="1"/>
</dbReference>
<accession>A0A1I7T3S5</accession>
<evidence type="ECO:0000313" key="1">
    <source>
        <dbReference type="Proteomes" id="UP000095282"/>
    </source>
</evidence>
<dbReference type="AlphaFoldDB" id="A0A1I7T3S5"/>
<dbReference type="Pfam" id="PF12078">
    <property type="entry name" value="DUF3557"/>
    <property type="match status" value="1"/>
</dbReference>
<dbReference type="Proteomes" id="UP000095282">
    <property type="component" value="Unplaced"/>
</dbReference>